<evidence type="ECO:0000256" key="1">
    <source>
        <dbReference type="SAM" id="MobiDB-lite"/>
    </source>
</evidence>
<reference evidence="2" key="2">
    <citation type="journal article" date="2018" name="DNA Res.">
        <title>Comparative genome and transcriptome analyses reveal adaptations to opportunistic infections in woody plant degrading pathogens of Botryosphaeriaceae.</title>
        <authorList>
            <person name="Yan J.Y."/>
            <person name="Zhao W.S."/>
            <person name="Chen Z."/>
            <person name="Xing Q.K."/>
            <person name="Zhang W."/>
            <person name="Chethana K.W.T."/>
            <person name="Xue M.F."/>
            <person name="Xu J.P."/>
            <person name="Phillips A.J.L."/>
            <person name="Wang Y."/>
            <person name="Liu J.H."/>
            <person name="Liu M."/>
            <person name="Zhou Y."/>
            <person name="Jayawardena R.S."/>
            <person name="Manawasinghe I.S."/>
            <person name="Huang J.B."/>
            <person name="Qiao G.H."/>
            <person name="Fu C.Y."/>
            <person name="Guo F.F."/>
            <person name="Dissanayake A.J."/>
            <person name="Peng Y.L."/>
            <person name="Hyde K.D."/>
            <person name="Li X.H."/>
        </authorList>
    </citation>
    <scope>NUCLEOTIDE SEQUENCE</scope>
    <source>
        <strain evidence="2">CSS-01s</strain>
    </source>
</reference>
<proteinExistence type="predicted"/>
<reference evidence="2" key="1">
    <citation type="submission" date="2016-08" db="EMBL/GenBank/DDBJ databases">
        <authorList>
            <person name="Yan J."/>
        </authorList>
    </citation>
    <scope>NUCLEOTIDE SEQUENCE</scope>
    <source>
        <strain evidence="2">CSS-01s</strain>
    </source>
</reference>
<dbReference type="EMBL" id="MDYX01000047">
    <property type="protein sequence ID" value="KAF9630982.1"/>
    <property type="molecule type" value="Genomic_DNA"/>
</dbReference>
<feature type="region of interest" description="Disordered" evidence="1">
    <location>
        <begin position="126"/>
        <end position="152"/>
    </location>
</feature>
<dbReference type="Proteomes" id="UP000627934">
    <property type="component" value="Unassembled WGS sequence"/>
</dbReference>
<dbReference type="AlphaFoldDB" id="A0A8H7MCY4"/>
<evidence type="ECO:0000313" key="2">
    <source>
        <dbReference type="EMBL" id="KAF9630982.1"/>
    </source>
</evidence>
<accession>A0A8H7MCY4</accession>
<name>A0A8H7MCY4_9PEZI</name>
<dbReference type="Gene3D" id="3.40.630.30">
    <property type="match status" value="1"/>
</dbReference>
<sequence>MPSPPLPENVRIARLSDLTRIGIVSTAAFFNSPVFHYFRPEYKDHLQDTVASYRASCAKEILDPDTVVIVAEDTLKEDESVSVFPELRRAYPPFHDQIPTYSSETRRVVVGVASLSLKAVPALSGQFLPDDENPEEHCNDPEDRGRDKYPEAFKLSFVTEEEQAKEK</sequence>
<organism evidence="2 3">
    <name type="scientific">Lasiodiplodia theobromae</name>
    <dbReference type="NCBI Taxonomy" id="45133"/>
    <lineage>
        <taxon>Eukaryota</taxon>
        <taxon>Fungi</taxon>
        <taxon>Dikarya</taxon>
        <taxon>Ascomycota</taxon>
        <taxon>Pezizomycotina</taxon>
        <taxon>Dothideomycetes</taxon>
        <taxon>Dothideomycetes incertae sedis</taxon>
        <taxon>Botryosphaeriales</taxon>
        <taxon>Botryosphaeriaceae</taxon>
        <taxon>Lasiodiplodia</taxon>
    </lineage>
</organism>
<feature type="compositionally biased region" description="Basic and acidic residues" evidence="1">
    <location>
        <begin position="135"/>
        <end position="151"/>
    </location>
</feature>
<evidence type="ECO:0000313" key="3">
    <source>
        <dbReference type="Proteomes" id="UP000627934"/>
    </source>
</evidence>
<comment type="caution">
    <text evidence="2">The sequence shown here is derived from an EMBL/GenBank/DDBJ whole genome shotgun (WGS) entry which is preliminary data.</text>
</comment>
<protein>
    <submittedName>
        <fullName evidence="2">Uncharacterized protein</fullName>
    </submittedName>
</protein>
<gene>
    <name evidence="2" type="ORF">BFW01_g1854</name>
</gene>